<dbReference type="Gene3D" id="3.40.50.1390">
    <property type="entry name" value="Resolvase, N-terminal catalytic domain"/>
    <property type="match status" value="1"/>
</dbReference>
<dbReference type="Pfam" id="PF00239">
    <property type="entry name" value="Resolvase"/>
    <property type="match status" value="1"/>
</dbReference>
<dbReference type="PROSITE" id="PS51736">
    <property type="entry name" value="RECOMBINASES_3"/>
    <property type="match status" value="1"/>
</dbReference>
<dbReference type="InterPro" id="IPR006119">
    <property type="entry name" value="Resolv_N"/>
</dbReference>
<dbReference type="InterPro" id="IPR050639">
    <property type="entry name" value="SSR_resolvase"/>
</dbReference>
<dbReference type="Gene3D" id="3.90.1750.20">
    <property type="entry name" value="Putative Large Serine Recombinase, Chain B, Domain 2"/>
    <property type="match status" value="1"/>
</dbReference>
<evidence type="ECO:0000259" key="3">
    <source>
        <dbReference type="PROSITE" id="PS51737"/>
    </source>
</evidence>
<feature type="coiled-coil region" evidence="1">
    <location>
        <begin position="372"/>
        <end position="441"/>
    </location>
</feature>
<dbReference type="EMBL" id="CP065425">
    <property type="protein sequence ID" value="QQZ09069.1"/>
    <property type="molecule type" value="Genomic_DNA"/>
</dbReference>
<proteinExistence type="predicted"/>
<feature type="domain" description="Recombinase" evidence="3">
    <location>
        <begin position="154"/>
        <end position="286"/>
    </location>
</feature>
<dbReference type="InterPro" id="IPR038109">
    <property type="entry name" value="DNA_bind_recomb_sf"/>
</dbReference>
<dbReference type="InterPro" id="IPR011109">
    <property type="entry name" value="DNA_bind_recombinase_dom"/>
</dbReference>
<reference evidence="4 5" key="1">
    <citation type="submission" date="2020-11" db="EMBL/GenBank/DDBJ databases">
        <title>Taxonomic evaluation of the Bacillus sporothermodurans group of bacteria based on whole genome sequences.</title>
        <authorList>
            <person name="Fiedler G."/>
            <person name="Herbstmann A.-D."/>
            <person name="Doll E."/>
            <person name="Wenning M."/>
            <person name="Brinks E."/>
            <person name="Kabisch J."/>
            <person name="Breitenwieser F."/>
            <person name="Lappann M."/>
            <person name="Boehnlein C."/>
            <person name="Franz C."/>
        </authorList>
    </citation>
    <scope>NUCLEOTIDE SEQUENCE [LARGE SCALE GENOMIC DNA]</scope>
    <source>
        <strain evidence="4 5">JCM 19841</strain>
    </source>
</reference>
<sequence>MRCAIVVRVSTGRIEQESSLENQQRMFYKYVADNGWDIYDFYIDQKSGTTEKREGLQRLFEDGIHGKYDIILAKELSRLARNVSLAYKIKDMVEQHNLDLITLDGAINTLEKKGNMFGLYAWIYELESQNTSERLKLMFKTKAQMAEFNGSNPPYGYEVVDKKLKVRNDSSPDIVRRIFSEYIAGKGFDAIAKGLYNEGVTSPSQLARKKNATDKWHGSSIRKILENPHYTGTLQQCREYRPSVTSKRRRSVNEENQIIIEKSHEPIIPLEDFLIVQEILKTRKRRRPQAEVHLFTNTAVCKDCRKSMHFKKNRKGYICGSYNKHGLKACSDHYVSEIDLTDKVITNLNKIYLKFSKENYFKELSEKALKYKEKIESKIIEINEKLNDKKRDKSNLVISLANGVISKEDYQLAINITNEDISNFETTLHQLSKELEFQKIEKEIIDFKKSLDKFMKEGTLTPEMLHLLVDEIEVHANGTIEINYRFREPTVPSA</sequence>
<evidence type="ECO:0000313" key="5">
    <source>
        <dbReference type="Proteomes" id="UP000595691"/>
    </source>
</evidence>
<protein>
    <submittedName>
        <fullName evidence="4">Recombinase family protein</fullName>
    </submittedName>
</protein>
<evidence type="ECO:0000256" key="1">
    <source>
        <dbReference type="SAM" id="Coils"/>
    </source>
</evidence>
<gene>
    <name evidence="4" type="ORF">I5776_19125</name>
</gene>
<dbReference type="SUPFAM" id="SSF53041">
    <property type="entry name" value="Resolvase-like"/>
    <property type="match status" value="1"/>
</dbReference>
<dbReference type="PANTHER" id="PTHR30461:SF23">
    <property type="entry name" value="DNA RECOMBINASE-RELATED"/>
    <property type="match status" value="1"/>
</dbReference>
<dbReference type="InterPro" id="IPR025827">
    <property type="entry name" value="Zn_ribbon_recom_dom"/>
</dbReference>
<name>A0ABX7E007_9BACI</name>
<dbReference type="Proteomes" id="UP000595691">
    <property type="component" value="Chromosome"/>
</dbReference>
<keyword evidence="1" id="KW-0175">Coiled coil</keyword>
<dbReference type="InterPro" id="IPR036162">
    <property type="entry name" value="Resolvase-like_N_sf"/>
</dbReference>
<dbReference type="Pfam" id="PF07508">
    <property type="entry name" value="Recombinase"/>
    <property type="match status" value="1"/>
</dbReference>
<feature type="domain" description="Resolvase/invertase-type recombinase catalytic" evidence="2">
    <location>
        <begin position="2"/>
        <end position="146"/>
    </location>
</feature>
<dbReference type="CDD" id="cd00338">
    <property type="entry name" value="Ser_Recombinase"/>
    <property type="match status" value="1"/>
</dbReference>
<accession>A0ABX7E007</accession>
<dbReference type="PROSITE" id="PS51737">
    <property type="entry name" value="RECOMBINASE_DNA_BIND"/>
    <property type="match status" value="1"/>
</dbReference>
<keyword evidence="5" id="KW-1185">Reference proteome</keyword>
<dbReference type="SMART" id="SM00857">
    <property type="entry name" value="Resolvase"/>
    <property type="match status" value="1"/>
</dbReference>
<evidence type="ECO:0000259" key="2">
    <source>
        <dbReference type="PROSITE" id="PS51736"/>
    </source>
</evidence>
<evidence type="ECO:0000313" key="4">
    <source>
        <dbReference type="EMBL" id="QQZ09069.1"/>
    </source>
</evidence>
<organism evidence="4 5">
    <name type="scientific">Heyndrickxia vini</name>
    <dbReference type="NCBI Taxonomy" id="1476025"/>
    <lineage>
        <taxon>Bacteria</taxon>
        <taxon>Bacillati</taxon>
        <taxon>Bacillota</taxon>
        <taxon>Bacilli</taxon>
        <taxon>Bacillales</taxon>
        <taxon>Bacillaceae</taxon>
        <taxon>Heyndrickxia</taxon>
    </lineage>
</organism>
<dbReference type="PANTHER" id="PTHR30461">
    <property type="entry name" value="DNA-INVERTASE FROM LAMBDOID PROPHAGE"/>
    <property type="match status" value="1"/>
</dbReference>
<dbReference type="Pfam" id="PF13408">
    <property type="entry name" value="Zn_ribbon_recom"/>
    <property type="match status" value="1"/>
</dbReference>